<dbReference type="EMBL" id="OA569884">
    <property type="protein sequence ID" value="CAD7202866.1"/>
    <property type="molecule type" value="Genomic_DNA"/>
</dbReference>
<evidence type="ECO:0000256" key="1">
    <source>
        <dbReference type="ARBA" id="ARBA00022468"/>
    </source>
</evidence>
<accession>A0A7R8ZDV2</accession>
<dbReference type="Gene3D" id="1.10.472.80">
    <property type="entry name" value="Ypt/Rab-GAP domain of gyp1p, domain 3"/>
    <property type="match status" value="1"/>
</dbReference>
<sequence>MSEWLAVEAIVRQRDKETMAANLAKLSSESTSGDVPPPTPALVQELSNDVFEDNVSLASDNDLDKDEIDYERLKCNENQENKINCNGETEIIYDHNSCKKSKNTLTKYGDLEENGDEAVKEEKSVIIMNGDHRDFSTFNGSEVSSAKIIDNYTNIEHTYENENMLMNRDIQETSGEVCKVNKTSSPDEGVVEDEDLESENSREPNHMYNVQLLEKNVLESTLNGTRVKSSAAVIVTTNPSVDSGNQSEPYVEDAEVLLTPPEEEKEGLGTLNVVEDTGEGNSQGSRSTCVSPVSSQGGVYSMELLETFGLNLHRIDKDVQRCDRNYWYFTGENLEKLRNVMCTGERQEKGVEGIVLDRPWNNVALWGTFHYGDSPLRMPGQASRLSECHASEYVWEHLDIGYMQGMCDLVAPLLVIFDDEGTTYSCFCHLMERMGANFPNGGAMDTHFANMRSLIQILDSEMFELMHQNGDYTHFYFCYRWFLLDFKRELLYEDVFCMWETIWAAKYVASGHFVLFISLALVESYRDIILSNSMDFTDIIKFFNVAAQSKASLSQQIRLPMTRKSGFIYRSGVPRVGLDEMFFTLPPHKCRSKEIQTITHVWAAMDLSGSPSDREYQ</sequence>
<dbReference type="PROSITE" id="PS50086">
    <property type="entry name" value="TBC_RABGAP"/>
    <property type="match status" value="1"/>
</dbReference>
<dbReference type="GO" id="GO:0005096">
    <property type="term" value="F:GTPase activator activity"/>
    <property type="evidence" value="ECO:0007669"/>
    <property type="project" value="UniProtKB-KW"/>
</dbReference>
<gene>
    <name evidence="4" type="ORF">TDIB3V08_LOCUS9045</name>
</gene>
<dbReference type="SMART" id="SM00164">
    <property type="entry name" value="TBC"/>
    <property type="match status" value="1"/>
</dbReference>
<proteinExistence type="predicted"/>
<feature type="domain" description="Rab-GAP TBC" evidence="3">
    <location>
        <begin position="298"/>
        <end position="506"/>
    </location>
</feature>
<name>A0A7R8ZDV2_TIMDO</name>
<dbReference type="SUPFAM" id="SSF47923">
    <property type="entry name" value="Ypt/Rab-GAP domain of gyp1p"/>
    <property type="match status" value="3"/>
</dbReference>
<feature type="region of interest" description="Disordered" evidence="2">
    <location>
        <begin position="181"/>
        <end position="202"/>
    </location>
</feature>
<dbReference type="Pfam" id="PF00566">
    <property type="entry name" value="RabGAP-TBC"/>
    <property type="match status" value="1"/>
</dbReference>
<organism evidence="4">
    <name type="scientific">Timema douglasi</name>
    <name type="common">Walking stick</name>
    <dbReference type="NCBI Taxonomy" id="61478"/>
    <lineage>
        <taxon>Eukaryota</taxon>
        <taxon>Metazoa</taxon>
        <taxon>Ecdysozoa</taxon>
        <taxon>Arthropoda</taxon>
        <taxon>Hexapoda</taxon>
        <taxon>Insecta</taxon>
        <taxon>Pterygota</taxon>
        <taxon>Neoptera</taxon>
        <taxon>Polyneoptera</taxon>
        <taxon>Phasmatodea</taxon>
        <taxon>Timematodea</taxon>
        <taxon>Timematoidea</taxon>
        <taxon>Timematidae</taxon>
        <taxon>Timema</taxon>
    </lineage>
</organism>
<dbReference type="InterPro" id="IPR000195">
    <property type="entry name" value="Rab-GAP-TBC_dom"/>
</dbReference>
<dbReference type="AlphaFoldDB" id="A0A7R8ZDV2"/>
<dbReference type="PANTHER" id="PTHR22957">
    <property type="entry name" value="TBC1 DOMAIN FAMILY MEMBER GTPASE-ACTIVATING PROTEIN"/>
    <property type="match status" value="1"/>
</dbReference>
<evidence type="ECO:0000313" key="4">
    <source>
        <dbReference type="EMBL" id="CAD7202866.1"/>
    </source>
</evidence>
<dbReference type="InterPro" id="IPR035969">
    <property type="entry name" value="Rab-GAP_TBC_sf"/>
</dbReference>
<dbReference type="Gene3D" id="1.10.8.270">
    <property type="entry name" value="putative rabgap domain of human tbc1 domain family member 14 like domains"/>
    <property type="match status" value="1"/>
</dbReference>
<reference evidence="4" key="1">
    <citation type="submission" date="2020-11" db="EMBL/GenBank/DDBJ databases">
        <authorList>
            <person name="Tran Van P."/>
        </authorList>
    </citation>
    <scope>NUCLEOTIDE SEQUENCE</scope>
</reference>
<evidence type="ECO:0000259" key="3">
    <source>
        <dbReference type="PROSITE" id="PS50086"/>
    </source>
</evidence>
<feature type="compositionally biased region" description="Acidic residues" evidence="2">
    <location>
        <begin position="189"/>
        <end position="198"/>
    </location>
</feature>
<evidence type="ECO:0000256" key="2">
    <source>
        <dbReference type="SAM" id="MobiDB-lite"/>
    </source>
</evidence>
<protein>
    <recommendedName>
        <fullName evidence="3">Rab-GAP TBC domain-containing protein</fullName>
    </recommendedName>
</protein>
<dbReference type="PANTHER" id="PTHR22957:SF502">
    <property type="entry name" value="SMALL G PROTEIN SIGNALING MODULATOR 2-RELATED"/>
    <property type="match status" value="1"/>
</dbReference>
<keyword evidence="1" id="KW-0343">GTPase activation</keyword>